<dbReference type="VEuPathDB" id="FungiDB:ASPWEDRAFT_38676"/>
<proteinExistence type="predicted"/>
<dbReference type="GeneID" id="63750783"/>
<dbReference type="EMBL" id="KV878211">
    <property type="protein sequence ID" value="OJJ37039.1"/>
    <property type="molecule type" value="Genomic_DNA"/>
</dbReference>
<gene>
    <name evidence="1" type="ORF">ASPWEDRAFT_38676</name>
</gene>
<keyword evidence="2" id="KW-1185">Reference proteome</keyword>
<name>A0A1L9RQ29_ASPWE</name>
<evidence type="ECO:0000313" key="2">
    <source>
        <dbReference type="Proteomes" id="UP000184383"/>
    </source>
</evidence>
<reference evidence="2" key="1">
    <citation type="journal article" date="2017" name="Genome Biol.">
        <title>Comparative genomics reveals high biological diversity and specific adaptations in the industrially and medically important fungal genus Aspergillus.</title>
        <authorList>
            <person name="de Vries R.P."/>
            <person name="Riley R."/>
            <person name="Wiebenga A."/>
            <person name="Aguilar-Osorio G."/>
            <person name="Amillis S."/>
            <person name="Uchima C.A."/>
            <person name="Anderluh G."/>
            <person name="Asadollahi M."/>
            <person name="Askin M."/>
            <person name="Barry K."/>
            <person name="Battaglia E."/>
            <person name="Bayram O."/>
            <person name="Benocci T."/>
            <person name="Braus-Stromeyer S.A."/>
            <person name="Caldana C."/>
            <person name="Canovas D."/>
            <person name="Cerqueira G.C."/>
            <person name="Chen F."/>
            <person name="Chen W."/>
            <person name="Choi C."/>
            <person name="Clum A."/>
            <person name="Dos Santos R.A."/>
            <person name="Damasio A.R."/>
            <person name="Diallinas G."/>
            <person name="Emri T."/>
            <person name="Fekete E."/>
            <person name="Flipphi M."/>
            <person name="Freyberg S."/>
            <person name="Gallo A."/>
            <person name="Gournas C."/>
            <person name="Habgood R."/>
            <person name="Hainaut M."/>
            <person name="Harispe M.L."/>
            <person name="Henrissat B."/>
            <person name="Hilden K.S."/>
            <person name="Hope R."/>
            <person name="Hossain A."/>
            <person name="Karabika E."/>
            <person name="Karaffa L."/>
            <person name="Karanyi Z."/>
            <person name="Krasevec N."/>
            <person name="Kuo A."/>
            <person name="Kusch H."/>
            <person name="LaButti K."/>
            <person name="Lagendijk E.L."/>
            <person name="Lapidus A."/>
            <person name="Levasseur A."/>
            <person name="Lindquist E."/>
            <person name="Lipzen A."/>
            <person name="Logrieco A.F."/>
            <person name="MacCabe A."/>
            <person name="Maekelae M.R."/>
            <person name="Malavazi I."/>
            <person name="Melin P."/>
            <person name="Meyer V."/>
            <person name="Mielnichuk N."/>
            <person name="Miskei M."/>
            <person name="Molnar A.P."/>
            <person name="Mule G."/>
            <person name="Ngan C.Y."/>
            <person name="Orejas M."/>
            <person name="Orosz E."/>
            <person name="Ouedraogo J.P."/>
            <person name="Overkamp K.M."/>
            <person name="Park H.-S."/>
            <person name="Perrone G."/>
            <person name="Piumi F."/>
            <person name="Punt P.J."/>
            <person name="Ram A.F."/>
            <person name="Ramon A."/>
            <person name="Rauscher S."/>
            <person name="Record E."/>
            <person name="Riano-Pachon D.M."/>
            <person name="Robert V."/>
            <person name="Roehrig J."/>
            <person name="Ruller R."/>
            <person name="Salamov A."/>
            <person name="Salih N.S."/>
            <person name="Samson R.A."/>
            <person name="Sandor E."/>
            <person name="Sanguinetti M."/>
            <person name="Schuetze T."/>
            <person name="Sepcic K."/>
            <person name="Shelest E."/>
            <person name="Sherlock G."/>
            <person name="Sophianopoulou V."/>
            <person name="Squina F.M."/>
            <person name="Sun H."/>
            <person name="Susca A."/>
            <person name="Todd R.B."/>
            <person name="Tsang A."/>
            <person name="Unkles S.E."/>
            <person name="van de Wiele N."/>
            <person name="van Rossen-Uffink D."/>
            <person name="Oliveira J.V."/>
            <person name="Vesth T.C."/>
            <person name="Visser J."/>
            <person name="Yu J.-H."/>
            <person name="Zhou M."/>
            <person name="Andersen M.R."/>
            <person name="Archer D.B."/>
            <person name="Baker S.E."/>
            <person name="Benoit I."/>
            <person name="Brakhage A.A."/>
            <person name="Braus G.H."/>
            <person name="Fischer R."/>
            <person name="Frisvad J.C."/>
            <person name="Goldman G.H."/>
            <person name="Houbraken J."/>
            <person name="Oakley B."/>
            <person name="Pocsi I."/>
            <person name="Scazzocchio C."/>
            <person name="Seiboth B."/>
            <person name="vanKuyk P.A."/>
            <person name="Wortman J."/>
            <person name="Dyer P.S."/>
            <person name="Grigoriev I.V."/>
        </authorList>
    </citation>
    <scope>NUCLEOTIDE SEQUENCE [LARGE SCALE GENOMIC DNA]</scope>
    <source>
        <strain evidence="2">DTO 134E9</strain>
    </source>
</reference>
<organism evidence="1 2">
    <name type="scientific">Aspergillus wentii DTO 134E9</name>
    <dbReference type="NCBI Taxonomy" id="1073089"/>
    <lineage>
        <taxon>Eukaryota</taxon>
        <taxon>Fungi</taxon>
        <taxon>Dikarya</taxon>
        <taxon>Ascomycota</taxon>
        <taxon>Pezizomycotina</taxon>
        <taxon>Eurotiomycetes</taxon>
        <taxon>Eurotiomycetidae</taxon>
        <taxon>Eurotiales</taxon>
        <taxon>Aspergillaceae</taxon>
        <taxon>Aspergillus</taxon>
        <taxon>Aspergillus subgen. Cremei</taxon>
    </lineage>
</organism>
<dbReference type="RefSeq" id="XP_040690715.1">
    <property type="nucleotide sequence ID" value="XM_040834935.1"/>
</dbReference>
<evidence type="ECO:0000313" key="1">
    <source>
        <dbReference type="EMBL" id="OJJ37039.1"/>
    </source>
</evidence>
<dbReference type="Proteomes" id="UP000184383">
    <property type="component" value="Unassembled WGS sequence"/>
</dbReference>
<dbReference type="OrthoDB" id="2157530at2759"/>
<accession>A0A1L9RQ29</accession>
<sequence length="65" mass="7592">MGLAPPRAQPGDQIVYLSTGRYPFILRVCGEENYEMIGDCFLEEFDLEKPIDWEHDPDVKEFTIR</sequence>
<protein>
    <submittedName>
        <fullName evidence="1">Uncharacterized protein</fullName>
    </submittedName>
</protein>
<dbReference type="AlphaFoldDB" id="A0A1L9RQ29"/>